<gene>
    <name evidence="12" type="ORF">DICPUDRAFT_99830</name>
</gene>
<evidence type="ECO:0000313" key="13">
    <source>
        <dbReference type="Proteomes" id="UP000001064"/>
    </source>
</evidence>
<evidence type="ECO:0000256" key="3">
    <source>
        <dbReference type="ARBA" id="ARBA00022525"/>
    </source>
</evidence>
<comment type="subcellular location">
    <subcellularLocation>
        <location evidence="2">Secreted</location>
    </subcellularLocation>
</comment>
<proteinExistence type="predicted"/>
<keyword evidence="8" id="KW-0862">Zinc</keyword>
<dbReference type="KEGG" id="dpp:DICPUDRAFT_99830"/>
<organism evidence="12 13">
    <name type="scientific">Dictyostelium purpureum</name>
    <name type="common">Slime mold</name>
    <dbReference type="NCBI Taxonomy" id="5786"/>
    <lineage>
        <taxon>Eukaryota</taxon>
        <taxon>Amoebozoa</taxon>
        <taxon>Evosea</taxon>
        <taxon>Eumycetozoa</taxon>
        <taxon>Dictyostelia</taxon>
        <taxon>Dictyosteliales</taxon>
        <taxon>Dictyosteliaceae</taxon>
        <taxon>Dictyostelium</taxon>
    </lineage>
</organism>
<dbReference type="GO" id="GO:0008237">
    <property type="term" value="F:metallopeptidase activity"/>
    <property type="evidence" value="ECO:0007669"/>
    <property type="project" value="UniProtKB-KW"/>
</dbReference>
<feature type="domain" description="Alpha-2-macroglobulin" evidence="11">
    <location>
        <begin position="1355"/>
        <end position="1446"/>
    </location>
</feature>
<keyword evidence="9" id="KW-0482">Metalloprotease</keyword>
<evidence type="ECO:0000256" key="7">
    <source>
        <dbReference type="ARBA" id="ARBA00022801"/>
    </source>
</evidence>
<dbReference type="EMBL" id="GL871429">
    <property type="protein sequence ID" value="EGC29461.1"/>
    <property type="molecule type" value="Genomic_DNA"/>
</dbReference>
<dbReference type="VEuPathDB" id="AmoebaDB:DICPUDRAFT_99830"/>
<dbReference type="GO" id="GO:0046872">
    <property type="term" value="F:metal ion binding"/>
    <property type="evidence" value="ECO:0007669"/>
    <property type="project" value="UniProtKB-KW"/>
</dbReference>
<dbReference type="InterPro" id="IPR041246">
    <property type="entry name" value="Bact_MG10"/>
</dbReference>
<evidence type="ECO:0000256" key="1">
    <source>
        <dbReference type="ARBA" id="ARBA00001947"/>
    </source>
</evidence>
<dbReference type="Pfam" id="PF17973">
    <property type="entry name" value="bMG10"/>
    <property type="match status" value="1"/>
</dbReference>
<dbReference type="InterPro" id="IPR001599">
    <property type="entry name" value="Macroglobln_a2"/>
</dbReference>
<evidence type="ECO:0000256" key="10">
    <source>
        <dbReference type="SAM" id="Phobius"/>
    </source>
</evidence>
<keyword evidence="13" id="KW-1185">Reference proteome</keyword>
<dbReference type="eggNOG" id="ENOG502S0ZT">
    <property type="taxonomic scope" value="Eukaryota"/>
</dbReference>
<evidence type="ECO:0000256" key="4">
    <source>
        <dbReference type="ARBA" id="ARBA00022670"/>
    </source>
</evidence>
<keyword evidence="3" id="KW-0964">Secreted</keyword>
<dbReference type="RefSeq" id="XP_003294015.1">
    <property type="nucleotide sequence ID" value="XM_003293967.1"/>
</dbReference>
<dbReference type="InParanoid" id="F1A2X2"/>
<sequence length="2080" mass="234026">MVSLKIPIIILSTLIGILFIFSYINNNNDIQLNQAYQQYNNNNNNQQQQRHLNSYNEKLSLQSPAFLNISVVDKHNDQNFEDGNIQKIKVPLNLLNIFPTDGSLRNIDPITVVFNRPVVPLGEISTYFPFKLQCKGNLVPIEGDYRWVTTSIARFDIRGKWPSNLQCTFSVDPNIKCFDGTTLTAPLSSSSPPMFISFSTSKPSITIDSVVSEKTSNFTNNQWSSFYTFNDTGYYEVPPDGIIKFSVDEPFDTSSIQKSLIIYLSSSQNLKNKNLITYSIVKCPNEDDYYLSTNYYFCIKASRLETSKFYKAEFKRGTRLNLKSGPLGESIYSEFSGLREFKFYFHNKELSNVNQKLSILHGLPKTFSNGQLLTSMISFTPQLSFTSKLDIKDSSILLLISNLEYGVNYTIRVKGNQKILDGWGLPLKDAVWNFTMSTVSSLQVTYGLSDFSKDDKGEKENLYTFHQNSIYHGYYSYGDQKCSNLEEPRKVLGYPITKANLIDCIKSYSSGQLMLTEKPKKTVVFDEPSNTTLFQSYLPNKSLWKPTGVYLKAELHSVDYYSCNPNYKIDFVSNTDVGVSFLTVTPNSIGLWVTRLSDGSNLKDVSVSFYNINQKYSSTTSKTTTEVLLVGTKKTSAIGTVDFKTNNTNGMAVIEYDGDRLFIAKTDSLYRSYYYPVSTSAVIVTDRKLYNGGEKMYIKIYLSGEHNIYRFTIKIRWNVLDSINEFSQLVDIDDNYGTADLSVNIPDQVKMGPYSIILQGQNTVSDSSSDITFYESILISDPRIPSGVLSITPNQRYLQYSSSYTSLSASFSINTNTYLGVPLPNKNVSISCSFSRNSINSRSFSFTETKSIFTNNDGFASLEFTFDRKNVQFEDGDIITCSGSYMDSTGSLISQDSPMVISILSSEYSLQIRSESSVTRGYPSTVNVLLLNQTTFEPIKNIPIDVRIVESNTNPYDYQGKTIKNSIFNIWDSGKKKSLTTSCHYETDSSNTDKCYIVLPEEESPTATIYYLVVKASLPDGTELKNYKKISVDYEYKAGEDGVSAKGFLNENAKVFSIPDSLLWFTMDNEVYYPNQTVDVRFYNPFKMGTMTFKFGCGSKNQYEKQISKPHGFQTLSISIPSDCGGKTLSVVGTLIGTKYGFKISDSIPTSLTKYNPDKPNPQTFSLSYRINQQKDLEISIDLDDSIFKPNEQASFSIKVADPNTKKLIDEQVEACIMVVDKRNYDLYGNPIESGEKLSLDSPFREISDTRFNLIHNYREQVRIVEKILSNNKWTYFGWDRYSQISKNSSLFSFYQYEWFTERSQNSIFFKSFNTFAPSARQFDDEVADASPLMGTGANGAQSNQAIIKTNYQTTPLFIGKSLISNGLVNVSFTLPDDLTTFIIRVYIINKESQLYSKESSLISRKDLNMIGFSPRFVRTDDQFESGVSITRLSESIDVSDLCVAAKYKEPCIQFDSKDKVPTKDLVFNDNSRLSTNIMFSLTAEYQCDTATLYFFLQKKSSGEILDQITTKFAVLGKQAPLYVGTSFQVKANSTSEELLSLPKSEGDIGSLKITVGVGHLPVVEEKSMRLLSINKNRLPSSIDLLSQQVTYGALSSYSYNSSLIVMSQQIIESINEGFYAYTSSDYISWYPNSQPDFYPNLYATVLKGIMDVTNTAGWSIIGNISNWSSFVDQQLNSNLQDAVKNNRSIDKETIGLASIGFGYYWAPKDEDLNDLYSFNALTSNITDNCSLLCQTYFALAAIIREEYTSPFIGQVIDNLKNNIRIQGRTAYIESEGINNNPFYSLKLTTYASILFILRNESSPILPKMIEFISVGSSGSNGLSYFPIEPSSESQALSLIAISFYDRVNENTSPDLEFSAYQSNYPPIIQHHFYPNNNDSVEKVVPFNSLESNQTIQFNSKGTGEVSVAVGINYTPINIPTTPVYNGFYVEKIVSEYSYSTPSSSPATPINSSNEFYVGQEVMVTISVTVPDYMRDVYIEDGASGGIEPIDNNLDNSGDGPTPYYREPSLIWYYQPFSHRETRKEKVIFQGSNIIAGSYTVSYKCTVTSKGTFTMPPAKAYSSIQPEVFGTSNGFKYKVL</sequence>
<keyword evidence="4" id="KW-0645">Protease</keyword>
<reference evidence="13" key="1">
    <citation type="journal article" date="2011" name="Genome Biol.">
        <title>Comparative genomics of the social amoebae Dictyostelium discoideum and Dictyostelium purpureum.</title>
        <authorList>
            <consortium name="US DOE Joint Genome Institute (JGI-PGF)"/>
            <person name="Sucgang R."/>
            <person name="Kuo A."/>
            <person name="Tian X."/>
            <person name="Salerno W."/>
            <person name="Parikh A."/>
            <person name="Feasley C.L."/>
            <person name="Dalin E."/>
            <person name="Tu H."/>
            <person name="Huang E."/>
            <person name="Barry K."/>
            <person name="Lindquist E."/>
            <person name="Shapiro H."/>
            <person name="Bruce D."/>
            <person name="Schmutz J."/>
            <person name="Salamov A."/>
            <person name="Fey P."/>
            <person name="Gaudet P."/>
            <person name="Anjard C."/>
            <person name="Babu M.M."/>
            <person name="Basu S."/>
            <person name="Bushmanova Y."/>
            <person name="van der Wel H."/>
            <person name="Katoh-Kurasawa M."/>
            <person name="Dinh C."/>
            <person name="Coutinho P.M."/>
            <person name="Saito T."/>
            <person name="Elias M."/>
            <person name="Schaap P."/>
            <person name="Kay R.R."/>
            <person name="Henrissat B."/>
            <person name="Eichinger L."/>
            <person name="Rivero F."/>
            <person name="Putnam N.H."/>
            <person name="West C.M."/>
            <person name="Loomis W.F."/>
            <person name="Chisholm R.L."/>
            <person name="Shaulsky G."/>
            <person name="Strassmann J.E."/>
            <person name="Queller D.C."/>
            <person name="Kuspa A."/>
            <person name="Grigoriev I.V."/>
        </authorList>
    </citation>
    <scope>NUCLEOTIDE SEQUENCE [LARGE SCALE GENOMIC DNA]</scope>
    <source>
        <strain evidence="13">QSDP1</strain>
    </source>
</reference>
<feature type="transmembrane region" description="Helical" evidence="10">
    <location>
        <begin position="7"/>
        <end position="24"/>
    </location>
</feature>
<evidence type="ECO:0000256" key="9">
    <source>
        <dbReference type="ARBA" id="ARBA00023049"/>
    </source>
</evidence>
<evidence type="ECO:0000259" key="11">
    <source>
        <dbReference type="SMART" id="SM01360"/>
    </source>
</evidence>
<keyword evidence="7" id="KW-0378">Hydrolase</keyword>
<dbReference type="Pfam" id="PF00207">
    <property type="entry name" value="A2M"/>
    <property type="match status" value="1"/>
</dbReference>
<dbReference type="Proteomes" id="UP000001064">
    <property type="component" value="Unassembled WGS sequence"/>
</dbReference>
<evidence type="ECO:0000256" key="2">
    <source>
        <dbReference type="ARBA" id="ARBA00004613"/>
    </source>
</evidence>
<dbReference type="PANTHER" id="PTHR13062">
    <property type="entry name" value="COLLAGENASE"/>
    <property type="match status" value="1"/>
</dbReference>
<dbReference type="OrthoDB" id="543368at2759"/>
<dbReference type="OMA" id="ANITDNC"/>
<name>F1A2X2_DICPU</name>
<keyword evidence="10" id="KW-0472">Membrane</keyword>
<dbReference type="GeneID" id="10505330"/>
<keyword evidence="10" id="KW-0812">Transmembrane</keyword>
<evidence type="ECO:0000256" key="6">
    <source>
        <dbReference type="ARBA" id="ARBA00022729"/>
    </source>
</evidence>
<dbReference type="GO" id="GO:0006508">
    <property type="term" value="P:proteolysis"/>
    <property type="evidence" value="ECO:0007669"/>
    <property type="project" value="UniProtKB-KW"/>
</dbReference>
<evidence type="ECO:0000256" key="5">
    <source>
        <dbReference type="ARBA" id="ARBA00022723"/>
    </source>
</evidence>
<dbReference type="GO" id="GO:0005576">
    <property type="term" value="C:extracellular region"/>
    <property type="evidence" value="ECO:0007669"/>
    <property type="project" value="UniProtKB-SubCell"/>
</dbReference>
<evidence type="ECO:0000256" key="8">
    <source>
        <dbReference type="ARBA" id="ARBA00022833"/>
    </source>
</evidence>
<evidence type="ECO:0000313" key="12">
    <source>
        <dbReference type="EMBL" id="EGC29461.1"/>
    </source>
</evidence>
<keyword evidence="10" id="KW-1133">Transmembrane helix</keyword>
<keyword evidence="5" id="KW-0479">Metal-binding</keyword>
<keyword evidence="6" id="KW-0732">Signal</keyword>
<dbReference type="PANTHER" id="PTHR13062:SF12">
    <property type="entry name" value="ALPHA-2-MACROGLOBULIN DOMAIN-CONTAINING PROTEIN"/>
    <property type="match status" value="1"/>
</dbReference>
<dbReference type="Gene3D" id="2.60.40.1930">
    <property type="match status" value="1"/>
</dbReference>
<comment type="cofactor">
    <cofactor evidence="1">
        <name>Zn(2+)</name>
        <dbReference type="ChEBI" id="CHEBI:29105"/>
    </cofactor>
</comment>
<dbReference type="SMART" id="SM01360">
    <property type="entry name" value="A2M"/>
    <property type="match status" value="1"/>
</dbReference>
<dbReference type="GO" id="GO:0004866">
    <property type="term" value="F:endopeptidase inhibitor activity"/>
    <property type="evidence" value="ECO:0007669"/>
    <property type="project" value="InterPro"/>
</dbReference>
<accession>F1A2X2</accession>
<protein>
    <recommendedName>
        <fullName evidence="11">Alpha-2-macroglobulin domain-containing protein</fullName>
    </recommendedName>
</protein>